<dbReference type="PROSITE" id="PS01032">
    <property type="entry name" value="PPM_1"/>
    <property type="match status" value="1"/>
</dbReference>
<dbReference type="EMBL" id="BLLK01000023">
    <property type="protein sequence ID" value="GFH47424.1"/>
    <property type="molecule type" value="Genomic_DNA"/>
</dbReference>
<dbReference type="InterPro" id="IPR001932">
    <property type="entry name" value="PPM-type_phosphatase-like_dom"/>
</dbReference>
<dbReference type="GO" id="GO:0046872">
    <property type="term" value="F:metal ion binding"/>
    <property type="evidence" value="ECO:0007669"/>
    <property type="project" value="UniProtKB-KW"/>
</dbReference>
<keyword evidence="3 5" id="KW-0378">Hydrolase</keyword>
<dbReference type="Gene3D" id="3.40.50.300">
    <property type="entry name" value="P-loop containing nucleotide triphosphate hydrolases"/>
    <property type="match status" value="1"/>
</dbReference>
<comment type="subcellular location">
    <subcellularLocation>
        <location evidence="1">Membrane</location>
        <topology evidence="1">Peripheral membrane protein</topology>
    </subcellularLocation>
</comment>
<dbReference type="SUPFAM" id="SSF52540">
    <property type="entry name" value="P-loop containing nucleoside triphosphate hydrolases"/>
    <property type="match status" value="1"/>
</dbReference>
<dbReference type="Pfam" id="PF00481">
    <property type="entry name" value="PP2C"/>
    <property type="match status" value="1"/>
</dbReference>
<evidence type="ECO:0000256" key="4">
    <source>
        <dbReference type="ARBA" id="ARBA00022912"/>
    </source>
</evidence>
<dbReference type="InterPro" id="IPR027417">
    <property type="entry name" value="P-loop_NTPase"/>
</dbReference>
<dbReference type="Pfam" id="PF13469">
    <property type="entry name" value="Sulfotransfer_3"/>
    <property type="match status" value="1"/>
</dbReference>
<evidence type="ECO:0000256" key="5">
    <source>
        <dbReference type="RuleBase" id="RU003465"/>
    </source>
</evidence>
<evidence type="ECO:0000259" key="7">
    <source>
        <dbReference type="PROSITE" id="PS51746"/>
    </source>
</evidence>
<dbReference type="PROSITE" id="PS51746">
    <property type="entry name" value="PPM_2"/>
    <property type="match status" value="1"/>
</dbReference>
<protein>
    <recommendedName>
        <fullName evidence="7">PPM-type phosphatase domain-containing protein</fullName>
    </recommendedName>
</protein>
<dbReference type="SUPFAM" id="SSF81606">
    <property type="entry name" value="PP2C-like"/>
    <property type="match status" value="1"/>
</dbReference>
<evidence type="ECO:0000256" key="6">
    <source>
        <dbReference type="SAM" id="MobiDB-lite"/>
    </source>
</evidence>
<reference evidence="8 9" key="1">
    <citation type="journal article" date="2021" name="Sci. Rep.">
        <title>The genome of the diatom Chaetoceros tenuissimus carries an ancient integrated fragment of an extant virus.</title>
        <authorList>
            <person name="Hongo Y."/>
            <person name="Kimura K."/>
            <person name="Takaki Y."/>
            <person name="Yoshida Y."/>
            <person name="Baba S."/>
            <person name="Kobayashi G."/>
            <person name="Nagasaki K."/>
            <person name="Hano T."/>
            <person name="Tomaru Y."/>
        </authorList>
    </citation>
    <scope>NUCLEOTIDE SEQUENCE [LARGE SCALE GENOMIC DNA]</scope>
    <source>
        <strain evidence="8 9">NIES-3715</strain>
    </source>
</reference>
<dbReference type="Proteomes" id="UP001054902">
    <property type="component" value="Unassembled WGS sequence"/>
</dbReference>
<accession>A0AAD3CKN5</accession>
<feature type="compositionally biased region" description="Low complexity" evidence="6">
    <location>
        <begin position="629"/>
        <end position="643"/>
    </location>
</feature>
<keyword evidence="9" id="KW-1185">Reference proteome</keyword>
<evidence type="ECO:0000256" key="3">
    <source>
        <dbReference type="ARBA" id="ARBA00022801"/>
    </source>
</evidence>
<proteinExistence type="inferred from homology"/>
<evidence type="ECO:0000313" key="9">
    <source>
        <dbReference type="Proteomes" id="UP001054902"/>
    </source>
</evidence>
<dbReference type="InterPro" id="IPR000222">
    <property type="entry name" value="PP2C_BS"/>
</dbReference>
<gene>
    <name evidence="8" type="ORF">CTEN210_03899</name>
</gene>
<dbReference type="GO" id="GO:0016020">
    <property type="term" value="C:membrane"/>
    <property type="evidence" value="ECO:0007669"/>
    <property type="project" value="UniProtKB-SubCell"/>
</dbReference>
<dbReference type="InterPro" id="IPR015655">
    <property type="entry name" value="PP2C"/>
</dbReference>
<dbReference type="AlphaFoldDB" id="A0AAD3CKN5"/>
<dbReference type="InterPro" id="IPR036457">
    <property type="entry name" value="PPM-type-like_dom_sf"/>
</dbReference>
<evidence type="ECO:0000256" key="1">
    <source>
        <dbReference type="ARBA" id="ARBA00004170"/>
    </source>
</evidence>
<dbReference type="SMART" id="SM00332">
    <property type="entry name" value="PP2Cc"/>
    <property type="match status" value="1"/>
</dbReference>
<sequence length="904" mass="102240">MQSRHIDSFDFSSSSNTCSKVFFMIGCQRSGSNWMRTMLSGREDLIAPHPPHIMRDFLPILDKYGDLDSIDNLKVLVDHVCAFVERNQVQWIDLHERPVNFNRVAITKSVVVTIDCLRCNQRLKSQEDKSKKPTQGNTYGIGNEYYLLSIFDEIMNTMARVNGKRIWMCKSMGMSQYHDMLLTFYGKERLRYIYLVRDPRDVCLSFQKTPVGDCHPYNIAKKWTRLQNNTAEILARDPDLVHTVHYEDALADSDAEVAKVIDFMGARETCKTMRRGSVCAFKDEQEITETAKCNRESMQASALSYQFQNLTKGKEIAKTQLEKSGGKEMNEEDLRIVESVAHDMMIRLGYQPRLVKTSEDRLVFTDEHIEKYERMNKDLIQKMYADLTVENPADLERRTIQASVLKVSRNYIYDESFMLNFSPKDRDEVYDYTDDYSNKEGGFIVNGFEFTSWPQNASQVGYQSNEEVDERFEFLPNQTINVGKHLSISFAAASQGGYYPSNRNKANQDALSTCIVKDPSSASKEKNFGALLSVFDGHGGKGTECSLDTSHHVTTHIVSSLEETIEKTMHEKAYDPSSSIHMRSMDPTSYLIDRSMRVDNLNATFHRSTHIDFDEFHCEEGEHESSNNTLATRRSSLRSSIASSQEGEIPKISNFTLIQGKSMKEMIANQIPFILADSFTYANQKLLEDPRGIAESAGTTATSLLITSKHFHIANVGDSRCLLITKSKGKVEVDQVTAEHGTDSSSEVERINAMGGVVMTSDQYDLGCAINKTASNEAKRVWSKDGGKYPGTAFTRSIGDGNAKDLGVTAEPECLSIPITQKDTMFVLGTDGIFDFISNDEVADIVLECNEDLEKACRSLVGMAYSRWTVNEERTDDITVIVGHVHNSKKEFFHKLKQILPKRM</sequence>
<evidence type="ECO:0000313" key="8">
    <source>
        <dbReference type="EMBL" id="GFH47424.1"/>
    </source>
</evidence>
<comment type="similarity">
    <text evidence="5">Belongs to the PP2C family.</text>
</comment>
<comment type="caution">
    <text evidence="8">The sequence shown here is derived from an EMBL/GenBank/DDBJ whole genome shotgun (WGS) entry which is preliminary data.</text>
</comment>
<dbReference type="Gene3D" id="3.60.40.10">
    <property type="entry name" value="PPM-type phosphatase domain"/>
    <property type="match status" value="1"/>
</dbReference>
<keyword evidence="2" id="KW-0479">Metal-binding</keyword>
<name>A0AAD3CKN5_9STRA</name>
<feature type="region of interest" description="Disordered" evidence="6">
    <location>
        <begin position="623"/>
        <end position="643"/>
    </location>
</feature>
<feature type="domain" description="PPM-type phosphatase" evidence="7">
    <location>
        <begin position="489"/>
        <end position="885"/>
    </location>
</feature>
<organism evidence="8 9">
    <name type="scientific">Chaetoceros tenuissimus</name>
    <dbReference type="NCBI Taxonomy" id="426638"/>
    <lineage>
        <taxon>Eukaryota</taxon>
        <taxon>Sar</taxon>
        <taxon>Stramenopiles</taxon>
        <taxon>Ochrophyta</taxon>
        <taxon>Bacillariophyta</taxon>
        <taxon>Coscinodiscophyceae</taxon>
        <taxon>Chaetocerotophycidae</taxon>
        <taxon>Chaetocerotales</taxon>
        <taxon>Chaetocerotaceae</taxon>
        <taxon>Chaetoceros</taxon>
    </lineage>
</organism>
<evidence type="ECO:0000256" key="2">
    <source>
        <dbReference type="ARBA" id="ARBA00022723"/>
    </source>
</evidence>
<dbReference type="CDD" id="cd00143">
    <property type="entry name" value="PP2Cc"/>
    <property type="match status" value="1"/>
</dbReference>
<keyword evidence="4 5" id="KW-0904">Protein phosphatase</keyword>
<dbReference type="PANTHER" id="PTHR47992">
    <property type="entry name" value="PROTEIN PHOSPHATASE"/>
    <property type="match status" value="1"/>
</dbReference>
<dbReference type="GO" id="GO:0004722">
    <property type="term" value="F:protein serine/threonine phosphatase activity"/>
    <property type="evidence" value="ECO:0007669"/>
    <property type="project" value="InterPro"/>
</dbReference>